<dbReference type="EMBL" id="CP022272">
    <property type="protein sequence ID" value="ASJ97461.1"/>
    <property type="molecule type" value="Genomic_DNA"/>
</dbReference>
<name>A0AAC9XNY3_9GAMM</name>
<accession>A0AAC9XNY3</accession>
<sequence length="223" mass="24740">MSDRSEQEISNLQLKALYQAKANEEPSAELDARILAMASQHQSKLNESAGNGDVKVVSFWRQYRWPLSSAASVLLLSSLLLLNLNQPQPPITEQMMPMMASDQAVESMRAVKPSDGASQMQPRTMSQQAPESSEQQGPVAQSEKSHKLAAPINADGQAKANISDIQAVNHLQQLVDSELWSDADTLYQRLLKERPRLQDSGHPQHAQWLALVDKIKAHRQGKE</sequence>
<evidence type="ECO:0000313" key="3">
    <source>
        <dbReference type="Proteomes" id="UP000198233"/>
    </source>
</evidence>
<dbReference type="Proteomes" id="UP000198233">
    <property type="component" value="Chromosome"/>
</dbReference>
<dbReference type="AlphaFoldDB" id="A0AAC9XNY3"/>
<dbReference type="KEGG" id="smav:CFF01_13205"/>
<evidence type="ECO:0000256" key="1">
    <source>
        <dbReference type="SAM" id="MobiDB-lite"/>
    </source>
</evidence>
<protein>
    <submittedName>
        <fullName evidence="2">Uncharacterized protein</fullName>
    </submittedName>
</protein>
<organism evidence="2 3">
    <name type="scientific">Shewanella marisflavi</name>
    <dbReference type="NCBI Taxonomy" id="260364"/>
    <lineage>
        <taxon>Bacteria</taxon>
        <taxon>Pseudomonadati</taxon>
        <taxon>Pseudomonadota</taxon>
        <taxon>Gammaproteobacteria</taxon>
        <taxon>Alteromonadales</taxon>
        <taxon>Shewanellaceae</taxon>
        <taxon>Shewanella</taxon>
    </lineage>
</organism>
<dbReference type="RefSeq" id="WP_088905106.1">
    <property type="nucleotide sequence ID" value="NZ_CP022272.1"/>
</dbReference>
<feature type="region of interest" description="Disordered" evidence="1">
    <location>
        <begin position="103"/>
        <end position="147"/>
    </location>
</feature>
<gene>
    <name evidence="2" type="ORF">CFF01_13205</name>
</gene>
<proteinExistence type="predicted"/>
<feature type="compositionally biased region" description="Polar residues" evidence="1">
    <location>
        <begin position="116"/>
        <end position="139"/>
    </location>
</feature>
<evidence type="ECO:0000313" key="2">
    <source>
        <dbReference type="EMBL" id="ASJ97461.1"/>
    </source>
</evidence>
<reference evidence="2 3" key="1">
    <citation type="submission" date="2017-06" db="EMBL/GenBank/DDBJ databases">
        <title>Complete genome sequence of Shewanella marisflavi EP1 associated with anaerobic 2,4-dinitrotoluene reduction and salt tolerance.</title>
        <authorList>
            <person name="Huang J."/>
        </authorList>
    </citation>
    <scope>NUCLEOTIDE SEQUENCE [LARGE SCALE GENOMIC DNA]</scope>
    <source>
        <strain evidence="2 3">EP1</strain>
    </source>
</reference>